<dbReference type="AlphaFoldDB" id="A0A370DJS4"/>
<dbReference type="EMBL" id="QFXE01000014">
    <property type="protein sequence ID" value="RDH85155.1"/>
    <property type="molecule type" value="Genomic_DNA"/>
</dbReference>
<comment type="caution">
    <text evidence="2">The sequence shown here is derived from an EMBL/GenBank/DDBJ whole genome shotgun (WGS) entry which is preliminary data.</text>
</comment>
<gene>
    <name evidence="2" type="ORF">DIZ78_12165</name>
</gene>
<evidence type="ECO:0000313" key="3">
    <source>
        <dbReference type="Proteomes" id="UP000254771"/>
    </source>
</evidence>
<dbReference type="Proteomes" id="UP000254771">
    <property type="component" value="Unassembled WGS sequence"/>
</dbReference>
<evidence type="ECO:0000313" key="2">
    <source>
        <dbReference type="EMBL" id="RDH85155.1"/>
    </source>
</evidence>
<dbReference type="PROSITE" id="PS50914">
    <property type="entry name" value="BON"/>
    <property type="match status" value="1"/>
</dbReference>
<name>A0A370DJS4_9GAMM</name>
<dbReference type="PANTHER" id="PTHR34606">
    <property type="entry name" value="BON DOMAIN-CONTAINING PROTEIN"/>
    <property type="match status" value="1"/>
</dbReference>
<organism evidence="2 3">
    <name type="scientific">endosymbiont of Escarpia spicata</name>
    <dbReference type="NCBI Taxonomy" id="2200908"/>
    <lineage>
        <taxon>Bacteria</taxon>
        <taxon>Pseudomonadati</taxon>
        <taxon>Pseudomonadota</taxon>
        <taxon>Gammaproteobacteria</taxon>
        <taxon>sulfur-oxidizing symbionts</taxon>
    </lineage>
</organism>
<accession>A0A370DJS4</accession>
<sequence>MQQSKSIILAIALLTGLLLQGCAAVIVGGAATTASVAHDRRTAGVIVEDQSIELKAMERLGSDDYLNEHSKISVTSYNMVLLLTGQAETDAIRAKAEQMVKGIERVRRVVNELEIGTAASIGERTRDSALTTEVKFKLTSVDLPDFDTLRVKVVTERDVVFLMGLLTQAEGDAVTDLVRHISGVRRVVRVFEYI</sequence>
<keyword evidence="3" id="KW-1185">Reference proteome</keyword>
<evidence type="ECO:0000259" key="1">
    <source>
        <dbReference type="PROSITE" id="PS50914"/>
    </source>
</evidence>
<dbReference type="Gene3D" id="3.30.1340.30">
    <property type="match status" value="1"/>
</dbReference>
<reference evidence="2 3" key="1">
    <citation type="journal article" date="2018" name="ISME J.">
        <title>Endosymbiont genomes yield clues of tubeworm success.</title>
        <authorList>
            <person name="Li Y."/>
            <person name="Liles M.R."/>
            <person name="Halanych K.M."/>
        </authorList>
    </citation>
    <scope>NUCLEOTIDE SEQUENCE [LARGE SCALE GENOMIC DNA]</scope>
    <source>
        <strain evidence="2">A1462</strain>
    </source>
</reference>
<dbReference type="InterPro" id="IPR051686">
    <property type="entry name" value="Lipoprotein_DolP"/>
</dbReference>
<feature type="domain" description="BON" evidence="1">
    <location>
        <begin position="48"/>
        <end position="117"/>
    </location>
</feature>
<dbReference type="PROSITE" id="PS51257">
    <property type="entry name" value="PROKAR_LIPOPROTEIN"/>
    <property type="match status" value="1"/>
</dbReference>
<dbReference type="Pfam" id="PF04972">
    <property type="entry name" value="BON"/>
    <property type="match status" value="2"/>
</dbReference>
<proteinExistence type="predicted"/>
<protein>
    <recommendedName>
        <fullName evidence="1">BON domain-containing protein</fullName>
    </recommendedName>
</protein>
<dbReference type="InterPro" id="IPR007055">
    <property type="entry name" value="BON_dom"/>
</dbReference>
<dbReference type="PANTHER" id="PTHR34606:SF4">
    <property type="entry name" value="OUTER MEMBRANE LIPOPROTEIN DOLP"/>
    <property type="match status" value="1"/>
</dbReference>